<organism evidence="10 11">
    <name type="scientific">Mangrovivirga cuniculi</name>
    <dbReference type="NCBI Taxonomy" id="2715131"/>
    <lineage>
        <taxon>Bacteria</taxon>
        <taxon>Pseudomonadati</taxon>
        <taxon>Bacteroidota</taxon>
        <taxon>Cytophagia</taxon>
        <taxon>Cytophagales</taxon>
        <taxon>Mangrovivirgaceae</taxon>
        <taxon>Mangrovivirga</taxon>
    </lineage>
</organism>
<dbReference type="EC" id="2.7.13.3" evidence="2"/>
<dbReference type="GO" id="GO:0030295">
    <property type="term" value="F:protein kinase activator activity"/>
    <property type="evidence" value="ECO:0007669"/>
    <property type="project" value="TreeGrafter"/>
</dbReference>
<dbReference type="InterPro" id="IPR050351">
    <property type="entry name" value="BphY/WalK/GraS-like"/>
</dbReference>
<keyword evidence="7" id="KW-0902">Two-component regulatory system</keyword>
<sequence length="312" mass="36237">MKNKIFRILLLIVIFLLITSVIAFLFIDRKYDLFGLSDFLDTERMVSVLIVIFFVFGSLFVCCFFKIRKNKVFNQSLERLNKANDDKSRLINILSHDIREPIKTFETILNASEKGYINKSEFINHSKYVKERLGPVQVMVDELLYWSMDQLGGLKSNPFPVNIEREIDQILFQLEQTYKDKRIKIIKNFESKNAYLDPNHFKIIMRNIIHNSIKYSRENSIVHINSQIEGNKVNISVLDFGQGMTEDQIQKIFNRDVSFDTVGTDGEVGKGVGLAFCMHLLKMNNGQVKINSRKGEGTNFRIYFPIRPGQVD</sequence>
<keyword evidence="3" id="KW-0808">Transferase</keyword>
<dbReference type="PANTHER" id="PTHR42878">
    <property type="entry name" value="TWO-COMPONENT HISTIDINE KINASE"/>
    <property type="match status" value="1"/>
</dbReference>
<dbReference type="InterPro" id="IPR004358">
    <property type="entry name" value="Sig_transdc_His_kin-like_C"/>
</dbReference>
<dbReference type="PRINTS" id="PR00344">
    <property type="entry name" value="BCTRLSENSOR"/>
</dbReference>
<proteinExistence type="predicted"/>
<dbReference type="PROSITE" id="PS50109">
    <property type="entry name" value="HIS_KIN"/>
    <property type="match status" value="1"/>
</dbReference>
<reference evidence="10 11" key="1">
    <citation type="submission" date="2018-04" db="EMBL/GenBank/DDBJ databases">
        <title>Complete genome uncultured novel isolate.</title>
        <authorList>
            <person name="Merlino G."/>
        </authorList>
    </citation>
    <scope>NUCLEOTIDE SEQUENCE [LARGE SCALE GENOMIC DNA]</scope>
    <source>
        <strain evidence="11">R1DC9</strain>
    </source>
</reference>
<keyword evidence="8" id="KW-1133">Transmembrane helix</keyword>
<evidence type="ECO:0000256" key="6">
    <source>
        <dbReference type="ARBA" id="ARBA00022840"/>
    </source>
</evidence>
<dbReference type="InterPro" id="IPR036890">
    <property type="entry name" value="HATPase_C_sf"/>
</dbReference>
<dbReference type="SUPFAM" id="SSF47384">
    <property type="entry name" value="Homodimeric domain of signal transducing histidine kinase"/>
    <property type="match status" value="1"/>
</dbReference>
<dbReference type="InterPro" id="IPR005467">
    <property type="entry name" value="His_kinase_dom"/>
</dbReference>
<evidence type="ECO:0000313" key="10">
    <source>
        <dbReference type="EMBL" id="QCK15471.1"/>
    </source>
</evidence>
<name>A0A4D7JIP1_9BACT</name>
<dbReference type="SMART" id="SM00387">
    <property type="entry name" value="HATPase_c"/>
    <property type="match status" value="1"/>
</dbReference>
<dbReference type="SUPFAM" id="SSF55874">
    <property type="entry name" value="ATPase domain of HSP90 chaperone/DNA topoisomerase II/histidine kinase"/>
    <property type="match status" value="1"/>
</dbReference>
<evidence type="ECO:0000256" key="7">
    <source>
        <dbReference type="ARBA" id="ARBA00023012"/>
    </source>
</evidence>
<keyword evidence="6" id="KW-0067">ATP-binding</keyword>
<evidence type="ECO:0000259" key="9">
    <source>
        <dbReference type="PROSITE" id="PS50109"/>
    </source>
</evidence>
<evidence type="ECO:0000256" key="8">
    <source>
        <dbReference type="SAM" id="Phobius"/>
    </source>
</evidence>
<protein>
    <recommendedName>
        <fullName evidence="2">histidine kinase</fullName>
        <ecNumber evidence="2">2.7.13.3</ecNumber>
    </recommendedName>
</protein>
<dbReference type="Proteomes" id="UP000298616">
    <property type="component" value="Chromosome"/>
</dbReference>
<dbReference type="AlphaFoldDB" id="A0A4D7JIP1"/>
<evidence type="ECO:0000256" key="2">
    <source>
        <dbReference type="ARBA" id="ARBA00012438"/>
    </source>
</evidence>
<evidence type="ECO:0000313" key="11">
    <source>
        <dbReference type="Proteomes" id="UP000298616"/>
    </source>
</evidence>
<comment type="catalytic activity">
    <reaction evidence="1">
        <text>ATP + protein L-histidine = ADP + protein N-phospho-L-histidine.</text>
        <dbReference type="EC" id="2.7.13.3"/>
    </reaction>
</comment>
<dbReference type="GO" id="GO:0005524">
    <property type="term" value="F:ATP binding"/>
    <property type="evidence" value="ECO:0007669"/>
    <property type="project" value="UniProtKB-KW"/>
</dbReference>
<dbReference type="Gene3D" id="3.30.565.10">
    <property type="entry name" value="Histidine kinase-like ATPase, C-terminal domain"/>
    <property type="match status" value="1"/>
</dbReference>
<dbReference type="GO" id="GO:0007234">
    <property type="term" value="P:osmosensory signaling via phosphorelay pathway"/>
    <property type="evidence" value="ECO:0007669"/>
    <property type="project" value="TreeGrafter"/>
</dbReference>
<dbReference type="EMBL" id="CP028923">
    <property type="protein sequence ID" value="QCK15471.1"/>
    <property type="molecule type" value="Genomic_DNA"/>
</dbReference>
<evidence type="ECO:0000256" key="5">
    <source>
        <dbReference type="ARBA" id="ARBA00022777"/>
    </source>
</evidence>
<dbReference type="Pfam" id="PF02518">
    <property type="entry name" value="HATPase_c"/>
    <property type="match status" value="1"/>
</dbReference>
<keyword evidence="8" id="KW-0472">Membrane</keyword>
<dbReference type="OrthoDB" id="1933776at2"/>
<dbReference type="GO" id="GO:0000155">
    <property type="term" value="F:phosphorelay sensor kinase activity"/>
    <property type="evidence" value="ECO:0007669"/>
    <property type="project" value="InterPro"/>
</dbReference>
<keyword evidence="8" id="KW-0812">Transmembrane</keyword>
<dbReference type="InterPro" id="IPR003594">
    <property type="entry name" value="HATPase_dom"/>
</dbReference>
<dbReference type="GO" id="GO:0000156">
    <property type="term" value="F:phosphorelay response regulator activity"/>
    <property type="evidence" value="ECO:0007669"/>
    <property type="project" value="TreeGrafter"/>
</dbReference>
<dbReference type="KEGG" id="fpf:DCC35_12315"/>
<evidence type="ECO:0000256" key="1">
    <source>
        <dbReference type="ARBA" id="ARBA00000085"/>
    </source>
</evidence>
<gene>
    <name evidence="10" type="ORF">DCC35_12315</name>
</gene>
<dbReference type="InterPro" id="IPR036097">
    <property type="entry name" value="HisK_dim/P_sf"/>
</dbReference>
<feature type="domain" description="Histidine kinase" evidence="9">
    <location>
        <begin position="93"/>
        <end position="308"/>
    </location>
</feature>
<dbReference type="Gene3D" id="1.10.287.130">
    <property type="match status" value="1"/>
</dbReference>
<evidence type="ECO:0000256" key="3">
    <source>
        <dbReference type="ARBA" id="ARBA00022679"/>
    </source>
</evidence>
<dbReference type="RefSeq" id="WP_137091070.1">
    <property type="nucleotide sequence ID" value="NZ_CP028923.1"/>
</dbReference>
<feature type="transmembrane region" description="Helical" evidence="8">
    <location>
        <begin position="47"/>
        <end position="67"/>
    </location>
</feature>
<keyword evidence="11" id="KW-1185">Reference proteome</keyword>
<keyword evidence="4" id="KW-0547">Nucleotide-binding</keyword>
<accession>A0A4D7JIP1</accession>
<dbReference type="PANTHER" id="PTHR42878:SF7">
    <property type="entry name" value="SENSOR HISTIDINE KINASE GLRK"/>
    <property type="match status" value="1"/>
</dbReference>
<keyword evidence="5" id="KW-0418">Kinase</keyword>
<evidence type="ECO:0000256" key="4">
    <source>
        <dbReference type="ARBA" id="ARBA00022741"/>
    </source>
</evidence>